<accession>A0A7D4QFY3</accession>
<evidence type="ECO:0000256" key="3">
    <source>
        <dbReference type="ARBA" id="ARBA00009409"/>
    </source>
</evidence>
<evidence type="ECO:0000256" key="10">
    <source>
        <dbReference type="ARBA" id="ARBA00023125"/>
    </source>
</evidence>
<evidence type="ECO:0000313" key="19">
    <source>
        <dbReference type="EMBL" id="QKJ25068.1"/>
    </source>
</evidence>
<dbReference type="InterPro" id="IPR012319">
    <property type="entry name" value="FPG_cat"/>
</dbReference>
<dbReference type="SUPFAM" id="SSF46946">
    <property type="entry name" value="S13-like H2TH domain"/>
    <property type="match status" value="1"/>
</dbReference>
<comment type="catalytic activity">
    <reaction evidence="15">
        <text>2'-deoxyribonucleotide-(2'-deoxyribose 5'-phosphate)-2'-deoxyribonucleotide-DNA = a 3'-end 2'-deoxyribonucleotide-(2,3-dehydro-2,3-deoxyribose 5'-phosphate)-DNA + a 5'-end 5'-phospho-2'-deoxyribonucleoside-DNA + H(+)</text>
        <dbReference type="Rhea" id="RHEA:66592"/>
        <dbReference type="Rhea" id="RHEA-COMP:13180"/>
        <dbReference type="Rhea" id="RHEA-COMP:16897"/>
        <dbReference type="Rhea" id="RHEA-COMP:17067"/>
        <dbReference type="ChEBI" id="CHEBI:15378"/>
        <dbReference type="ChEBI" id="CHEBI:136412"/>
        <dbReference type="ChEBI" id="CHEBI:157695"/>
        <dbReference type="ChEBI" id="CHEBI:167181"/>
        <dbReference type="EC" id="4.2.99.18"/>
    </reaction>
</comment>
<dbReference type="GO" id="GO:0006284">
    <property type="term" value="P:base-excision repair"/>
    <property type="evidence" value="ECO:0007669"/>
    <property type="project" value="InterPro"/>
</dbReference>
<dbReference type="InterPro" id="IPR000214">
    <property type="entry name" value="Znf_DNA_glyclase/AP_lyase"/>
</dbReference>
<dbReference type="PANTHER" id="PTHR22993:SF9">
    <property type="entry name" value="FORMAMIDOPYRIMIDINE-DNA GLYCOSYLASE"/>
    <property type="match status" value="1"/>
</dbReference>
<keyword evidence="9" id="KW-0862">Zinc</keyword>
<dbReference type="Gene3D" id="3.20.190.10">
    <property type="entry name" value="MutM-like, N-terminal"/>
    <property type="match status" value="1"/>
</dbReference>
<dbReference type="Proteomes" id="UP000501003">
    <property type="component" value="Chromosome"/>
</dbReference>
<dbReference type="PROSITE" id="PS51068">
    <property type="entry name" value="FPG_CAT"/>
    <property type="match status" value="1"/>
</dbReference>
<keyword evidence="20" id="KW-1185">Reference proteome</keyword>
<dbReference type="PROSITE" id="PS01242">
    <property type="entry name" value="ZF_FPG_1"/>
    <property type="match status" value="1"/>
</dbReference>
<evidence type="ECO:0000256" key="8">
    <source>
        <dbReference type="ARBA" id="ARBA00022801"/>
    </source>
</evidence>
<evidence type="ECO:0000256" key="9">
    <source>
        <dbReference type="ARBA" id="ARBA00022833"/>
    </source>
</evidence>
<dbReference type="GO" id="GO:0003684">
    <property type="term" value="F:damaged DNA binding"/>
    <property type="evidence" value="ECO:0007669"/>
    <property type="project" value="InterPro"/>
</dbReference>
<evidence type="ECO:0000256" key="5">
    <source>
        <dbReference type="ARBA" id="ARBA00022723"/>
    </source>
</evidence>
<evidence type="ECO:0000259" key="18">
    <source>
        <dbReference type="PROSITE" id="PS51068"/>
    </source>
</evidence>
<dbReference type="RefSeq" id="WP_173493365.1">
    <property type="nucleotide sequence ID" value="NZ_CP054056.1"/>
</dbReference>
<evidence type="ECO:0000259" key="17">
    <source>
        <dbReference type="PROSITE" id="PS51066"/>
    </source>
</evidence>
<evidence type="ECO:0000256" key="16">
    <source>
        <dbReference type="PROSITE-ProRule" id="PRU00391"/>
    </source>
</evidence>
<dbReference type="GO" id="GO:0034039">
    <property type="term" value="F:8-oxo-7,8-dihydroguanine DNA N-glycosylase activity"/>
    <property type="evidence" value="ECO:0007669"/>
    <property type="project" value="TreeGrafter"/>
</dbReference>
<keyword evidence="7 16" id="KW-0863">Zinc-finger</keyword>
<comment type="subunit">
    <text evidence="4">Monomer.</text>
</comment>
<dbReference type="Gene3D" id="1.10.8.50">
    <property type="match status" value="1"/>
</dbReference>
<keyword evidence="5" id="KW-0479">Metal-binding</keyword>
<proteinExistence type="inferred from homology"/>
<feature type="domain" description="FPG-type" evidence="17">
    <location>
        <begin position="263"/>
        <end position="297"/>
    </location>
</feature>
<evidence type="ECO:0000256" key="13">
    <source>
        <dbReference type="ARBA" id="ARBA00023268"/>
    </source>
</evidence>
<dbReference type="FunFam" id="1.10.8.50:FF:000003">
    <property type="entry name" value="Formamidopyrimidine-DNA glycosylase"/>
    <property type="match status" value="1"/>
</dbReference>
<evidence type="ECO:0000256" key="1">
    <source>
        <dbReference type="ARBA" id="ARBA00001668"/>
    </source>
</evidence>
<dbReference type="EMBL" id="CP054056">
    <property type="protein sequence ID" value="QKJ25068.1"/>
    <property type="molecule type" value="Genomic_DNA"/>
</dbReference>
<dbReference type="SMART" id="SM01232">
    <property type="entry name" value="H2TH"/>
    <property type="match status" value="1"/>
</dbReference>
<evidence type="ECO:0000256" key="15">
    <source>
        <dbReference type="ARBA" id="ARBA00044632"/>
    </source>
</evidence>
<dbReference type="GO" id="GO:0008270">
    <property type="term" value="F:zinc ion binding"/>
    <property type="evidence" value="ECO:0007669"/>
    <property type="project" value="UniProtKB-KW"/>
</dbReference>
<name>A0A7D4QFY3_9MICO</name>
<dbReference type="NCBIfam" id="TIGR00577">
    <property type="entry name" value="fpg"/>
    <property type="match status" value="1"/>
</dbReference>
<keyword evidence="10" id="KW-0238">DNA-binding</keyword>
<feature type="domain" description="Formamidopyrimidine-DNA glycosylase catalytic" evidence="18">
    <location>
        <begin position="2"/>
        <end position="121"/>
    </location>
</feature>
<dbReference type="KEGG" id="aqg:HRU87_02385"/>
<dbReference type="SUPFAM" id="SSF81624">
    <property type="entry name" value="N-terminal domain of MutM-like DNA repair proteins"/>
    <property type="match status" value="1"/>
</dbReference>
<evidence type="ECO:0000256" key="2">
    <source>
        <dbReference type="ARBA" id="ARBA00001947"/>
    </source>
</evidence>
<keyword evidence="8 19" id="KW-0378">Hydrolase</keyword>
<dbReference type="NCBIfam" id="NF002211">
    <property type="entry name" value="PRK01103.1"/>
    <property type="match status" value="1"/>
</dbReference>
<dbReference type="InterPro" id="IPR015886">
    <property type="entry name" value="H2TH_FPG"/>
</dbReference>
<keyword evidence="12 19" id="KW-0456">Lyase</keyword>
<dbReference type="EC" id="3.2.2.23" evidence="19"/>
<dbReference type="Pfam" id="PF01149">
    <property type="entry name" value="Fapy_DNA_glyco"/>
    <property type="match status" value="1"/>
</dbReference>
<dbReference type="Pfam" id="PF06831">
    <property type="entry name" value="H2TH"/>
    <property type="match status" value="1"/>
</dbReference>
<dbReference type="InterPro" id="IPR010663">
    <property type="entry name" value="Znf_FPG/IleRS"/>
</dbReference>
<evidence type="ECO:0000256" key="12">
    <source>
        <dbReference type="ARBA" id="ARBA00023239"/>
    </source>
</evidence>
<dbReference type="EC" id="4.2.99.18" evidence="19"/>
<reference evidence="19 20" key="1">
    <citation type="submission" date="2020-05" db="EMBL/GenBank/DDBJ databases">
        <title>Aquirufa sp. strain 15G-AUS-rot a new Aquirufa species.</title>
        <authorList>
            <person name="Pitt A."/>
            <person name="Hahn M.W."/>
        </authorList>
    </citation>
    <scope>NUCLEOTIDE SEQUENCE [LARGE SCALE GENOMIC DNA]</scope>
    <source>
        <strain evidence="19 20">15G-AUS-rot</strain>
    </source>
</reference>
<evidence type="ECO:0000256" key="11">
    <source>
        <dbReference type="ARBA" id="ARBA00023204"/>
    </source>
</evidence>
<evidence type="ECO:0000256" key="4">
    <source>
        <dbReference type="ARBA" id="ARBA00011245"/>
    </source>
</evidence>
<evidence type="ECO:0000256" key="14">
    <source>
        <dbReference type="ARBA" id="ARBA00023295"/>
    </source>
</evidence>
<keyword evidence="13" id="KW-0511">Multifunctional enzyme</keyword>
<dbReference type="InterPro" id="IPR010979">
    <property type="entry name" value="Ribosomal_uS13-like_H2TH"/>
</dbReference>
<keyword evidence="14 19" id="KW-0326">Glycosidase</keyword>
<dbReference type="SUPFAM" id="SSF57716">
    <property type="entry name" value="Glucocorticoid receptor-like (DNA-binding domain)"/>
    <property type="match status" value="1"/>
</dbReference>
<dbReference type="PROSITE" id="PS51066">
    <property type="entry name" value="ZF_FPG_2"/>
    <property type="match status" value="1"/>
</dbReference>
<dbReference type="PANTHER" id="PTHR22993">
    <property type="entry name" value="FORMAMIDOPYRIMIDINE-DNA GLYCOSYLASE"/>
    <property type="match status" value="1"/>
</dbReference>
<organism evidence="19 20">
    <name type="scientific">Aquiluna borgnonia</name>
    <dbReference type="NCBI Taxonomy" id="2499157"/>
    <lineage>
        <taxon>Bacteria</taxon>
        <taxon>Bacillati</taxon>
        <taxon>Actinomycetota</taxon>
        <taxon>Actinomycetes</taxon>
        <taxon>Micrococcales</taxon>
        <taxon>Microbacteriaceae</taxon>
        <taxon>Luna cluster</taxon>
        <taxon>Luna-1 subcluster</taxon>
        <taxon>Aquiluna</taxon>
    </lineage>
</organism>
<dbReference type="InterPro" id="IPR015887">
    <property type="entry name" value="DNA_glyclase_Znf_dom_DNA_BS"/>
</dbReference>
<sequence length="298" mass="32210">MPELPEVETVRSGLAQHLVGAVVTSIEVFDARSLKKNVSGAQGFLDELTGSTLQAVVRRGKFLWLPISGSRAMVGHLGMSGQILVRTPGFESDPQTRVVIHVVSASGDELEIRFVDQRLFGGLAIDDLVETTDGKPGGYSPEAASGAMIPATVSHIARDLLDPDFDAGDVASRMVKKNSGIKRVLLDQNLLSGIGNIYADESLWLAKLHYDRLASSISKKKHLELIEIAKAVLVKAVAQGGTSFDEQYKNVNGESGYFSQSLNAYGMTGLPCNRCGTPIKREAWANRGSHFCPRCQKR</sequence>
<comment type="similarity">
    <text evidence="3">Belongs to the FPG family.</text>
</comment>
<dbReference type="GO" id="GO:0003690">
    <property type="term" value="F:double-stranded DNA binding"/>
    <property type="evidence" value="ECO:0007669"/>
    <property type="project" value="UniProtKB-ARBA"/>
</dbReference>
<comment type="cofactor">
    <cofactor evidence="2">
        <name>Zn(2+)</name>
        <dbReference type="ChEBI" id="CHEBI:29105"/>
    </cofactor>
</comment>
<gene>
    <name evidence="19" type="primary">mutM</name>
    <name evidence="19" type="ORF">HRU87_02385</name>
</gene>
<dbReference type="InterPro" id="IPR035937">
    <property type="entry name" value="FPG_N"/>
</dbReference>
<evidence type="ECO:0000256" key="7">
    <source>
        <dbReference type="ARBA" id="ARBA00022771"/>
    </source>
</evidence>
<keyword evidence="6" id="KW-0227">DNA damage</keyword>
<keyword evidence="11" id="KW-0234">DNA repair</keyword>
<dbReference type="AlphaFoldDB" id="A0A7D4QFY3"/>
<dbReference type="Pfam" id="PF06827">
    <property type="entry name" value="zf-FPG_IleRS"/>
    <property type="match status" value="1"/>
</dbReference>
<comment type="catalytic activity">
    <reaction evidence="1">
        <text>Hydrolysis of DNA containing ring-opened 7-methylguanine residues, releasing 2,6-diamino-4-hydroxy-5-(N-methyl)formamidopyrimidine.</text>
        <dbReference type="EC" id="3.2.2.23"/>
    </reaction>
</comment>
<evidence type="ECO:0000256" key="6">
    <source>
        <dbReference type="ARBA" id="ARBA00022763"/>
    </source>
</evidence>
<dbReference type="CDD" id="cd08966">
    <property type="entry name" value="EcFpg-like_N"/>
    <property type="match status" value="1"/>
</dbReference>
<dbReference type="GO" id="GO:0006979">
    <property type="term" value="P:response to oxidative stress"/>
    <property type="evidence" value="ECO:0007669"/>
    <property type="project" value="UniProtKB-ARBA"/>
</dbReference>
<protein>
    <submittedName>
        <fullName evidence="19">Bifunctional DNA-formamidopyrimidine glycosylase/DNA-(Apurinic or apyrimidinic site) lyase</fullName>
        <ecNumber evidence="19">3.2.2.23</ecNumber>
        <ecNumber evidence="19">4.2.99.18</ecNumber>
    </submittedName>
</protein>
<evidence type="ECO:0000313" key="20">
    <source>
        <dbReference type="Proteomes" id="UP000501003"/>
    </source>
</evidence>
<dbReference type="GO" id="GO:0140078">
    <property type="term" value="F:class I DNA-(apurinic or apyrimidinic site) endonuclease activity"/>
    <property type="evidence" value="ECO:0007669"/>
    <property type="project" value="UniProtKB-EC"/>
</dbReference>
<dbReference type="SMART" id="SM00898">
    <property type="entry name" value="Fapy_DNA_glyco"/>
    <property type="match status" value="1"/>
</dbReference>
<dbReference type="InterPro" id="IPR020629">
    <property type="entry name" value="FPG_Glyclase"/>
</dbReference>